<dbReference type="Proteomes" id="UP001143328">
    <property type="component" value="Unassembled WGS sequence"/>
</dbReference>
<keyword evidence="4" id="KW-1185">Reference proteome</keyword>
<sequence>MNAEQAQQRLGQIEAFRQELKQLQADNVLILEPGQRQQVDDHHRHLLQHFSTTLDIDADERSRQLSLGMRAASLFGALALAASLFFLFHQFWGLFSEVQQVVILLGTTLGTFGLTIWLHGHDRSGYYTKLAALLAFIAFVLNLSLAGQIFNITPSDKALIPWAMLAFLLAYQCNLRLLLAAGLVCVGGYVAARVGAFGGGYWLSVGDRPENFFPSALVLFCMPLVINHERFPGFAALYRVFALLFVFLPVLVLSFWGESSYLALDASAVESLYQYLGFVLAGLGIWLGIRRGWREVSTTCMVFGVLFLYTKLFAWWWESLPKYLFFLALGAIAVLLLVLMQRLRRYSAGGAL</sequence>
<gene>
    <name evidence="3" type="ORF">GCM10017655_30000</name>
</gene>
<dbReference type="RefSeq" id="WP_271196131.1">
    <property type="nucleotide sequence ID" value="NZ_BSFN01000008.1"/>
</dbReference>
<comment type="caution">
    <text evidence="3">The sequence shown here is derived from an EMBL/GenBank/DDBJ whole genome shotgun (WGS) entry which is preliminary data.</text>
</comment>
<feature type="domain" description="DUF2157" evidence="2">
    <location>
        <begin position="58"/>
        <end position="178"/>
    </location>
</feature>
<keyword evidence="1" id="KW-1133">Transmembrane helix</keyword>
<evidence type="ECO:0000259" key="2">
    <source>
        <dbReference type="Pfam" id="PF09925"/>
    </source>
</evidence>
<evidence type="ECO:0000313" key="4">
    <source>
        <dbReference type="Proteomes" id="UP001143328"/>
    </source>
</evidence>
<feature type="transmembrane region" description="Helical" evidence="1">
    <location>
        <begin position="323"/>
        <end position="340"/>
    </location>
</feature>
<evidence type="ECO:0000313" key="3">
    <source>
        <dbReference type="EMBL" id="GLK89938.1"/>
    </source>
</evidence>
<feature type="transmembrane region" description="Helical" evidence="1">
    <location>
        <begin position="98"/>
        <end position="118"/>
    </location>
</feature>
<dbReference type="InterPro" id="IPR018677">
    <property type="entry name" value="DUF2157"/>
</dbReference>
<dbReference type="Pfam" id="PF09925">
    <property type="entry name" value="DUF2157"/>
    <property type="match status" value="1"/>
</dbReference>
<dbReference type="AlphaFoldDB" id="A0A9W6NGD0"/>
<feature type="transmembrane region" description="Helical" evidence="1">
    <location>
        <begin position="159"/>
        <end position="179"/>
    </location>
</feature>
<feature type="transmembrane region" description="Helical" evidence="1">
    <location>
        <begin position="272"/>
        <end position="289"/>
    </location>
</feature>
<feature type="transmembrane region" description="Helical" evidence="1">
    <location>
        <begin position="211"/>
        <end position="228"/>
    </location>
</feature>
<protein>
    <recommendedName>
        <fullName evidence="2">DUF2157 domain-containing protein</fullName>
    </recommendedName>
</protein>
<accession>A0A9W6NGD0</accession>
<name>A0A9W6NGD0_9PSED</name>
<feature type="transmembrane region" description="Helical" evidence="1">
    <location>
        <begin position="240"/>
        <end position="257"/>
    </location>
</feature>
<dbReference type="EMBL" id="BSFN01000008">
    <property type="protein sequence ID" value="GLK89938.1"/>
    <property type="molecule type" value="Genomic_DNA"/>
</dbReference>
<organism evidence="3 4">
    <name type="scientific">Pseudomonas turukhanskensis</name>
    <dbReference type="NCBI Taxonomy" id="1806536"/>
    <lineage>
        <taxon>Bacteria</taxon>
        <taxon>Pseudomonadati</taxon>
        <taxon>Pseudomonadota</taxon>
        <taxon>Gammaproteobacteria</taxon>
        <taxon>Pseudomonadales</taxon>
        <taxon>Pseudomonadaceae</taxon>
        <taxon>Pseudomonas</taxon>
    </lineage>
</organism>
<reference evidence="3" key="1">
    <citation type="journal article" date="2014" name="Int. J. Syst. Evol. Microbiol.">
        <title>Complete genome sequence of Corynebacterium casei LMG S-19264T (=DSM 44701T), isolated from a smear-ripened cheese.</title>
        <authorList>
            <consortium name="US DOE Joint Genome Institute (JGI-PGF)"/>
            <person name="Walter F."/>
            <person name="Albersmeier A."/>
            <person name="Kalinowski J."/>
            <person name="Ruckert C."/>
        </authorList>
    </citation>
    <scope>NUCLEOTIDE SEQUENCE</scope>
    <source>
        <strain evidence="3">VKM B-2935</strain>
    </source>
</reference>
<feature type="transmembrane region" description="Helical" evidence="1">
    <location>
        <begin position="296"/>
        <end position="317"/>
    </location>
</feature>
<feature type="transmembrane region" description="Helical" evidence="1">
    <location>
        <begin position="71"/>
        <end position="92"/>
    </location>
</feature>
<reference evidence="3" key="2">
    <citation type="submission" date="2023-01" db="EMBL/GenBank/DDBJ databases">
        <authorList>
            <person name="Sun Q."/>
            <person name="Evtushenko L."/>
        </authorList>
    </citation>
    <scope>NUCLEOTIDE SEQUENCE</scope>
    <source>
        <strain evidence="3">VKM B-2935</strain>
    </source>
</reference>
<keyword evidence="1" id="KW-0812">Transmembrane</keyword>
<proteinExistence type="predicted"/>
<keyword evidence="1" id="KW-0472">Membrane</keyword>
<feature type="transmembrane region" description="Helical" evidence="1">
    <location>
        <begin position="130"/>
        <end position="153"/>
    </location>
</feature>
<evidence type="ECO:0000256" key="1">
    <source>
        <dbReference type="SAM" id="Phobius"/>
    </source>
</evidence>